<reference evidence="3 4" key="1">
    <citation type="submission" date="2018-11" db="EMBL/GenBank/DDBJ databases">
        <title>Genome assembly of Steccherinum ochraceum LE-BIN_3174, the white-rot fungus of the Steccherinaceae family (The Residual Polyporoid clade, Polyporales, Basidiomycota).</title>
        <authorList>
            <person name="Fedorova T.V."/>
            <person name="Glazunova O.A."/>
            <person name="Landesman E.O."/>
            <person name="Moiseenko K.V."/>
            <person name="Psurtseva N.V."/>
            <person name="Savinova O.S."/>
            <person name="Shakhova N.V."/>
            <person name="Tyazhelova T.V."/>
            <person name="Vasina D.V."/>
        </authorList>
    </citation>
    <scope>NUCLEOTIDE SEQUENCE [LARGE SCALE GENOMIC DNA]</scope>
    <source>
        <strain evidence="3 4">LE-BIN_3174</strain>
    </source>
</reference>
<protein>
    <recommendedName>
        <fullName evidence="2">CxC5 like cysteine cluster associated with KDZ domain-containing protein</fullName>
    </recommendedName>
</protein>
<evidence type="ECO:0000313" key="3">
    <source>
        <dbReference type="EMBL" id="TCD71044.1"/>
    </source>
</evidence>
<gene>
    <name evidence="3" type="ORF">EIP91_000543</name>
</gene>
<dbReference type="Pfam" id="PF18718">
    <property type="entry name" value="CxC5"/>
    <property type="match status" value="1"/>
</dbReference>
<proteinExistence type="predicted"/>
<evidence type="ECO:0000313" key="4">
    <source>
        <dbReference type="Proteomes" id="UP000292702"/>
    </source>
</evidence>
<feature type="domain" description="CxC5 like cysteine cluster associated with KDZ" evidence="2">
    <location>
        <begin position="128"/>
        <end position="254"/>
    </location>
</feature>
<keyword evidence="4" id="KW-1185">Reference proteome</keyword>
<organism evidence="3 4">
    <name type="scientific">Steccherinum ochraceum</name>
    <dbReference type="NCBI Taxonomy" id="92696"/>
    <lineage>
        <taxon>Eukaryota</taxon>
        <taxon>Fungi</taxon>
        <taxon>Dikarya</taxon>
        <taxon>Basidiomycota</taxon>
        <taxon>Agaricomycotina</taxon>
        <taxon>Agaricomycetes</taxon>
        <taxon>Polyporales</taxon>
        <taxon>Steccherinaceae</taxon>
        <taxon>Steccherinum</taxon>
    </lineage>
</organism>
<dbReference type="OrthoDB" id="2501483at2759"/>
<evidence type="ECO:0000259" key="2">
    <source>
        <dbReference type="Pfam" id="PF18718"/>
    </source>
</evidence>
<dbReference type="Proteomes" id="UP000292702">
    <property type="component" value="Unassembled WGS sequence"/>
</dbReference>
<feature type="region of interest" description="Disordered" evidence="1">
    <location>
        <begin position="383"/>
        <end position="407"/>
    </location>
</feature>
<dbReference type="EMBL" id="RWJN01000011">
    <property type="protein sequence ID" value="TCD71044.1"/>
    <property type="molecule type" value="Genomic_DNA"/>
</dbReference>
<accession>A0A4R0S358</accession>
<name>A0A4R0S358_9APHY</name>
<dbReference type="AlphaFoldDB" id="A0A4R0S358"/>
<dbReference type="STRING" id="92696.A0A4R0S358"/>
<dbReference type="InterPro" id="IPR041539">
    <property type="entry name" value="CxC5"/>
</dbReference>
<evidence type="ECO:0000256" key="1">
    <source>
        <dbReference type="SAM" id="MobiDB-lite"/>
    </source>
</evidence>
<sequence length="601" mass="70025">MQFGHLLRAIFNDPQLSALEYQEILKFTEICIVLRPYLDRLQYSYVLTPPPDLPSNVHEFLSLSTGLKADVVSHAWSVLKEIIWEDEELEVESSGISQSESSALSRREALQMKYMREFLEYGVTRQIACFPLFPPTRTCLQCKQSTRGRDHGTNPRDTELVEEQSHAVTLFTLNYGPLPSYSASSYCRHCHTRYYPDYYVHTNATVRSYYIKPQSSIQVAQHYYMEIRLIELFTNMMVSSWTSATNCARIYNNALTRDDLRSYRPLKWCRMQLDVDDVWNGFFLQALLLDNYERREVDPNTPTLSLPHDAGSQTTRLQPALQERNKRMVFERQEHWNHACDKCCWIRDENGKGYALRAPNHRKLETYYREQGKAMFQLKRRFERAHTSQTKDSMPNERRGDDEGVDAEDLEDPAWEDEEIHIDQDGELCDGKPETGNRKIKARFGRRRTHNEELCVASCGVILGRATFFGSEAPNGVRLFLMGLFPTRKSLPGVIWHDNNCQIVAMLKNDPDEFMKTYFDASALPVDVFHFKKEGTWRFNSSAAEQTNAWFGGFLAIVREMQVDRYNFFLDEMIKRHNRLLVRKLKEDGHGVYSIPLNDLL</sequence>
<comment type="caution">
    <text evidence="3">The sequence shown here is derived from an EMBL/GenBank/DDBJ whole genome shotgun (WGS) entry which is preliminary data.</text>
</comment>